<feature type="domain" description="Histone acetyltransferase type B catalytic subunit C-terminal" evidence="10">
    <location>
        <begin position="249"/>
        <end position="299"/>
    </location>
</feature>
<dbReference type="InterPro" id="IPR037113">
    <property type="entry name" value="Hat1_N_sf"/>
</dbReference>
<evidence type="ECO:0000313" key="12">
    <source>
        <dbReference type="Proteomes" id="UP001458880"/>
    </source>
</evidence>
<dbReference type="InterPro" id="IPR016181">
    <property type="entry name" value="Acyl_CoA_acyltransferase"/>
</dbReference>
<dbReference type="Gene3D" id="3.90.360.10">
    <property type="entry name" value="Histone acetyl transferase 1 (HAT1), N-terminal domain"/>
    <property type="match status" value="1"/>
</dbReference>
<dbReference type="GO" id="GO:0000781">
    <property type="term" value="C:chromosome, telomeric region"/>
    <property type="evidence" value="ECO:0007669"/>
    <property type="project" value="GOC"/>
</dbReference>
<dbReference type="InterPro" id="IPR013523">
    <property type="entry name" value="Hist_AcTrfase_HAT1_C"/>
</dbReference>
<comment type="subcellular location">
    <subcellularLocation>
        <location evidence="1">Nucleus</location>
    </subcellularLocation>
</comment>
<dbReference type="GO" id="GO:0042393">
    <property type="term" value="F:histone binding"/>
    <property type="evidence" value="ECO:0007669"/>
    <property type="project" value="InterPro"/>
</dbReference>
<dbReference type="InterPro" id="IPR017380">
    <property type="entry name" value="Hist_AcTrfase_B-typ_cat-su"/>
</dbReference>
<evidence type="ECO:0000256" key="5">
    <source>
        <dbReference type="ARBA" id="ARBA00022679"/>
    </source>
</evidence>
<dbReference type="GO" id="GO:0005634">
    <property type="term" value="C:nucleus"/>
    <property type="evidence" value="ECO:0007669"/>
    <property type="project" value="UniProtKB-SubCell"/>
</dbReference>
<keyword evidence="6" id="KW-0539">Nucleus</keyword>
<dbReference type="EC" id="2.3.1.48" evidence="3"/>
<dbReference type="GO" id="GO:0031509">
    <property type="term" value="P:subtelomeric heterochromatin formation"/>
    <property type="evidence" value="ECO:0007669"/>
    <property type="project" value="InterPro"/>
</dbReference>
<keyword evidence="7" id="KW-0012">Acyltransferase</keyword>
<evidence type="ECO:0000256" key="7">
    <source>
        <dbReference type="ARBA" id="ARBA00023315"/>
    </source>
</evidence>
<sequence length="376" mass="44493">MVSTKFADYNVDSNEVTSIIFVYNTNNITFPTTKFKPLMTHQIFDEENIYGYHGLRINIYFAAHSGYCFVDVYYDEVVPTGNKFCLEPDNVMNLLTPWFPGNMTNLQDFKNCIKSDEPDYIYGECVDCFTNINEEQKMTGFRIINCDVSSAAFKAFHKRFQSLIIMFIDAANFIDLDDPSWRILYLYEECRVETTTVARISQFFIVPFLQRLKLGYKLLEATYNYLKATVNDLEEITVESPNKIFTRMRDNLDISYLIKEPDFGKLELFKGFSDQMLKIARLKYKLSNEQARRIYEILRCYWCQNNSREYEKFVQDVKKHRKAQFIMKQARSKNLPRRNSDEDINLSLILQGEFDRFIHTIESTVRHIQKNYPKES</sequence>
<feature type="domain" description="Histone acetyl transferase HAT1 N-terminal" evidence="9">
    <location>
        <begin position="10"/>
        <end position="169"/>
    </location>
</feature>
<evidence type="ECO:0000256" key="1">
    <source>
        <dbReference type="ARBA" id="ARBA00004123"/>
    </source>
</evidence>
<dbReference type="SUPFAM" id="SSF55729">
    <property type="entry name" value="Acyl-CoA N-acyltransferases (Nat)"/>
    <property type="match status" value="1"/>
</dbReference>
<reference evidence="11 12" key="1">
    <citation type="journal article" date="2024" name="BMC Genomics">
        <title>De novo assembly and annotation of Popillia japonica's genome with initial clues to its potential as an invasive pest.</title>
        <authorList>
            <person name="Cucini C."/>
            <person name="Boschi S."/>
            <person name="Funari R."/>
            <person name="Cardaioli E."/>
            <person name="Iannotti N."/>
            <person name="Marturano G."/>
            <person name="Paoli F."/>
            <person name="Bruttini M."/>
            <person name="Carapelli A."/>
            <person name="Frati F."/>
            <person name="Nardi F."/>
        </authorList>
    </citation>
    <scope>NUCLEOTIDE SEQUENCE [LARGE SCALE GENOMIC DNA]</scope>
    <source>
        <strain evidence="11">DMR45628</strain>
    </source>
</reference>
<dbReference type="GO" id="GO:0004402">
    <property type="term" value="F:histone acetyltransferase activity"/>
    <property type="evidence" value="ECO:0007669"/>
    <property type="project" value="InterPro"/>
</dbReference>
<dbReference type="Gene3D" id="3.40.630.30">
    <property type="match status" value="1"/>
</dbReference>
<gene>
    <name evidence="11" type="ORF">QE152_g22905</name>
</gene>
<dbReference type="Pfam" id="PF21183">
    <property type="entry name" value="HAT1_C"/>
    <property type="match status" value="1"/>
</dbReference>
<evidence type="ECO:0000259" key="10">
    <source>
        <dbReference type="Pfam" id="PF21183"/>
    </source>
</evidence>
<evidence type="ECO:0000259" key="9">
    <source>
        <dbReference type="Pfam" id="PF10394"/>
    </source>
</evidence>
<comment type="catalytic activity">
    <reaction evidence="8">
        <text>L-lysyl-[protein] + acetyl-CoA = N(6)-acetyl-L-lysyl-[protein] + CoA + H(+)</text>
        <dbReference type="Rhea" id="RHEA:45948"/>
        <dbReference type="Rhea" id="RHEA-COMP:9752"/>
        <dbReference type="Rhea" id="RHEA-COMP:10731"/>
        <dbReference type="ChEBI" id="CHEBI:15378"/>
        <dbReference type="ChEBI" id="CHEBI:29969"/>
        <dbReference type="ChEBI" id="CHEBI:57287"/>
        <dbReference type="ChEBI" id="CHEBI:57288"/>
        <dbReference type="ChEBI" id="CHEBI:61930"/>
        <dbReference type="EC" id="2.3.1.48"/>
    </reaction>
</comment>
<protein>
    <recommendedName>
        <fullName evidence="4">Histone acetyltransferase type B catalytic subunit</fullName>
        <ecNumber evidence="3">2.3.1.48</ecNumber>
    </recommendedName>
</protein>
<dbReference type="EMBL" id="JASPKY010000224">
    <property type="protein sequence ID" value="KAK9718920.1"/>
    <property type="molecule type" value="Genomic_DNA"/>
</dbReference>
<comment type="caution">
    <text evidence="11">The sequence shown here is derived from an EMBL/GenBank/DDBJ whole genome shotgun (WGS) entry which is preliminary data.</text>
</comment>
<accession>A0AAW1KIH4</accession>
<dbReference type="AlphaFoldDB" id="A0AAW1KIH4"/>
<evidence type="ECO:0000313" key="11">
    <source>
        <dbReference type="EMBL" id="KAK9718920.1"/>
    </source>
</evidence>
<dbReference type="Pfam" id="PF10394">
    <property type="entry name" value="Hat1_N"/>
    <property type="match status" value="1"/>
</dbReference>
<name>A0AAW1KIH4_POPJA</name>
<evidence type="ECO:0000256" key="2">
    <source>
        <dbReference type="ARBA" id="ARBA00010543"/>
    </source>
</evidence>
<proteinExistence type="inferred from homology"/>
<comment type="similarity">
    <text evidence="2">Belongs to the HAT1 family.</text>
</comment>
<dbReference type="Proteomes" id="UP001458880">
    <property type="component" value="Unassembled WGS sequence"/>
</dbReference>
<evidence type="ECO:0000256" key="6">
    <source>
        <dbReference type="ARBA" id="ARBA00023242"/>
    </source>
</evidence>
<evidence type="ECO:0000256" key="3">
    <source>
        <dbReference type="ARBA" id="ARBA00013184"/>
    </source>
</evidence>
<dbReference type="InterPro" id="IPR048776">
    <property type="entry name" value="HAT1_C"/>
</dbReference>
<evidence type="ECO:0000256" key="4">
    <source>
        <dbReference type="ARBA" id="ARBA00021268"/>
    </source>
</evidence>
<keyword evidence="12" id="KW-1185">Reference proteome</keyword>
<dbReference type="Gene3D" id="1.10.10.390">
    <property type="match status" value="1"/>
</dbReference>
<dbReference type="InterPro" id="IPR019467">
    <property type="entry name" value="Hat1_N"/>
</dbReference>
<evidence type="ECO:0000256" key="8">
    <source>
        <dbReference type="ARBA" id="ARBA00048017"/>
    </source>
</evidence>
<dbReference type="PANTHER" id="PTHR12046">
    <property type="entry name" value="HISTONE ACETYLTRANSFERASE TYPE B CATALYTIC SUBUNIT"/>
    <property type="match status" value="1"/>
</dbReference>
<keyword evidence="5 11" id="KW-0808">Transferase</keyword>
<organism evidence="11 12">
    <name type="scientific">Popillia japonica</name>
    <name type="common">Japanese beetle</name>
    <dbReference type="NCBI Taxonomy" id="7064"/>
    <lineage>
        <taxon>Eukaryota</taxon>
        <taxon>Metazoa</taxon>
        <taxon>Ecdysozoa</taxon>
        <taxon>Arthropoda</taxon>
        <taxon>Hexapoda</taxon>
        <taxon>Insecta</taxon>
        <taxon>Pterygota</taxon>
        <taxon>Neoptera</taxon>
        <taxon>Endopterygota</taxon>
        <taxon>Coleoptera</taxon>
        <taxon>Polyphaga</taxon>
        <taxon>Scarabaeiformia</taxon>
        <taxon>Scarabaeidae</taxon>
        <taxon>Rutelinae</taxon>
        <taxon>Popillia</taxon>
    </lineage>
</organism>